<evidence type="ECO:0000313" key="6">
    <source>
        <dbReference type="Proteomes" id="UP001652625"/>
    </source>
</evidence>
<feature type="compositionally biased region" description="Basic and acidic residues" evidence="5">
    <location>
        <begin position="16"/>
        <end position="27"/>
    </location>
</feature>
<reference evidence="7" key="1">
    <citation type="submission" date="2025-08" db="UniProtKB">
        <authorList>
            <consortium name="RefSeq"/>
        </authorList>
    </citation>
    <scope>IDENTIFICATION</scope>
</reference>
<evidence type="ECO:0000256" key="3">
    <source>
        <dbReference type="ARBA" id="ARBA00023054"/>
    </source>
</evidence>
<feature type="region of interest" description="Disordered" evidence="5">
    <location>
        <begin position="1"/>
        <end position="32"/>
    </location>
</feature>
<evidence type="ECO:0000256" key="2">
    <source>
        <dbReference type="ARBA" id="ARBA00016007"/>
    </source>
</evidence>
<organism evidence="6 7">
    <name type="scientific">Hydra vulgaris</name>
    <name type="common">Hydra</name>
    <name type="synonym">Hydra attenuata</name>
    <dbReference type="NCBI Taxonomy" id="6087"/>
    <lineage>
        <taxon>Eukaryota</taxon>
        <taxon>Metazoa</taxon>
        <taxon>Cnidaria</taxon>
        <taxon>Hydrozoa</taxon>
        <taxon>Hydroidolina</taxon>
        <taxon>Anthoathecata</taxon>
        <taxon>Aplanulata</taxon>
        <taxon>Hydridae</taxon>
        <taxon>Hydra</taxon>
    </lineage>
</organism>
<proteinExistence type="inferred from homology"/>
<sequence>MEDNPFSFTKFSQNKDPMEPTENDKIKNKSANEVSKSRKLVIVEDDGLTEVQNSVGEYLSTNTDEECVDRYVLPDVPDTDNYLMKQNKNLVTENIALKEDLLQTKKDFLEYKQIANKRIGALQRELDKVRNKEADETRALEDVVHIIEENLQSTTIRAVRAETTVACLRDEVNRLTEELNAKKFSLDDYDRLQKEHNELILTVKDRSQHVARLLRTAASKTEPHVRQLQSGIVSLNFLANQLDDIGKISDIIE</sequence>
<name>A0ABM4DKH8_HYDVU</name>
<dbReference type="InterPro" id="IPR026757">
    <property type="entry name" value="ENTR1"/>
</dbReference>
<dbReference type="PANTHER" id="PTHR31259:SF3">
    <property type="entry name" value="ENDOSOME-ASSOCIATED-TRAFFICKING REGULATOR 1"/>
    <property type="match status" value="1"/>
</dbReference>
<protein>
    <recommendedName>
        <fullName evidence="2">Endosome-associated-trafficking regulator 1</fullName>
    </recommendedName>
</protein>
<dbReference type="Proteomes" id="UP001652625">
    <property type="component" value="Chromosome 15"/>
</dbReference>
<feature type="compositionally biased region" description="Polar residues" evidence="5">
    <location>
        <begin position="1"/>
        <end position="15"/>
    </location>
</feature>
<comment type="similarity">
    <text evidence="1">Belongs to the ENTR1 family.</text>
</comment>
<evidence type="ECO:0000256" key="4">
    <source>
        <dbReference type="SAM" id="Coils"/>
    </source>
</evidence>
<dbReference type="GeneID" id="136071988"/>
<evidence type="ECO:0000313" key="7">
    <source>
        <dbReference type="RefSeq" id="XP_065675036.1"/>
    </source>
</evidence>
<keyword evidence="6" id="KW-1185">Reference proteome</keyword>
<accession>A0ABM4DKH8</accession>
<gene>
    <name evidence="7" type="primary">LOC136071988</name>
</gene>
<evidence type="ECO:0000256" key="1">
    <source>
        <dbReference type="ARBA" id="ARBA00007791"/>
    </source>
</evidence>
<keyword evidence="3 4" id="KW-0175">Coiled coil</keyword>
<dbReference type="RefSeq" id="XP_065675036.1">
    <property type="nucleotide sequence ID" value="XM_065818964.1"/>
</dbReference>
<feature type="coiled-coil region" evidence="4">
    <location>
        <begin position="112"/>
        <end position="178"/>
    </location>
</feature>
<evidence type="ECO:0000256" key="5">
    <source>
        <dbReference type="SAM" id="MobiDB-lite"/>
    </source>
</evidence>
<dbReference type="PANTHER" id="PTHR31259">
    <property type="entry name" value="ENDOSOME-ASSOCIATED TRAFFICKING REGULATOR 1"/>
    <property type="match status" value="1"/>
</dbReference>